<gene>
    <name evidence="3" type="ORF">DFQ10_102208</name>
</gene>
<keyword evidence="4" id="KW-1185">Reference proteome</keyword>
<accession>A0A3D9H765</accession>
<dbReference type="EMBL" id="QRDV01000002">
    <property type="protein sequence ID" value="RED45340.1"/>
    <property type="molecule type" value="Genomic_DNA"/>
</dbReference>
<name>A0A3D9H765_9FLAO</name>
<dbReference type="InterPro" id="IPR028098">
    <property type="entry name" value="Glyco_trans_4-like_N"/>
</dbReference>
<dbReference type="InterPro" id="IPR001296">
    <property type="entry name" value="Glyco_trans_1"/>
</dbReference>
<feature type="domain" description="Glycosyltransferase subfamily 4-like N-terminal" evidence="2">
    <location>
        <begin position="13"/>
        <end position="161"/>
    </location>
</feature>
<dbReference type="OrthoDB" id="9811239at2"/>
<sequence>MKIDFVVSSLVAGGAERVLILLANHFDKKGHDVTIITFNEPEVFSANSSVKRIRLHDGKIKNHTIRSIINLYKFYSEKKNRPDILMPFMTQTNFIGALIGKLRGIKVVSAEHNNHLRETDFIGKLARKYMYRKSDALTVLTKFDEQHYKSKGVNVYVMPNPCTFDIYNEIERNRKKIILAVGDLNRYHHKGFDNLIMLISPVLKKNKDWKLKLVGGGDEGTKFLKELAKEHQIEDQVIFEGYSTKVSEIMTESEIYVLSSRTEGLPMVILEAFARGTACIAFDCVTGPSDIINPDKNGILIEDQNFNAMADGLDKLINNPELRIKLTSEAVNSLDRYKMDAVYNNYLNIFENILK</sequence>
<evidence type="ECO:0000313" key="3">
    <source>
        <dbReference type="EMBL" id="RED45340.1"/>
    </source>
</evidence>
<dbReference type="Pfam" id="PF00534">
    <property type="entry name" value="Glycos_transf_1"/>
    <property type="match status" value="1"/>
</dbReference>
<keyword evidence="3" id="KW-0808">Transferase</keyword>
<protein>
    <submittedName>
        <fullName evidence="3">Glycosyltransferase involved in cell wall biosynthesis</fullName>
    </submittedName>
</protein>
<dbReference type="CDD" id="cd03820">
    <property type="entry name" value="GT4_AmsD-like"/>
    <property type="match status" value="1"/>
</dbReference>
<dbReference type="RefSeq" id="WP_115816646.1">
    <property type="nucleotide sequence ID" value="NZ_QRDV01000002.1"/>
</dbReference>
<evidence type="ECO:0000313" key="4">
    <source>
        <dbReference type="Proteomes" id="UP000256980"/>
    </source>
</evidence>
<dbReference type="PANTHER" id="PTHR12526:SF630">
    <property type="entry name" value="GLYCOSYLTRANSFERASE"/>
    <property type="match status" value="1"/>
</dbReference>
<comment type="caution">
    <text evidence="3">The sequence shown here is derived from an EMBL/GenBank/DDBJ whole genome shotgun (WGS) entry which is preliminary data.</text>
</comment>
<dbReference type="SUPFAM" id="SSF53756">
    <property type="entry name" value="UDP-Glycosyltransferase/glycogen phosphorylase"/>
    <property type="match status" value="1"/>
</dbReference>
<dbReference type="Gene3D" id="3.40.50.2000">
    <property type="entry name" value="Glycogen Phosphorylase B"/>
    <property type="match status" value="2"/>
</dbReference>
<dbReference type="GO" id="GO:0016757">
    <property type="term" value="F:glycosyltransferase activity"/>
    <property type="evidence" value="ECO:0007669"/>
    <property type="project" value="InterPro"/>
</dbReference>
<dbReference type="Proteomes" id="UP000256980">
    <property type="component" value="Unassembled WGS sequence"/>
</dbReference>
<evidence type="ECO:0000259" key="2">
    <source>
        <dbReference type="Pfam" id="PF13439"/>
    </source>
</evidence>
<feature type="domain" description="Glycosyl transferase family 1" evidence="1">
    <location>
        <begin position="172"/>
        <end position="330"/>
    </location>
</feature>
<dbReference type="PANTHER" id="PTHR12526">
    <property type="entry name" value="GLYCOSYLTRANSFERASE"/>
    <property type="match status" value="1"/>
</dbReference>
<reference evidence="3 4" key="1">
    <citation type="submission" date="2018-07" db="EMBL/GenBank/DDBJ databases">
        <title>Genomic Encyclopedia of Type Strains, Phase III (KMG-III): the genomes of soil and plant-associated and newly described type strains.</title>
        <authorList>
            <person name="Whitman W."/>
        </authorList>
    </citation>
    <scope>NUCLEOTIDE SEQUENCE [LARGE SCALE GENOMIC DNA]</scope>
    <source>
        <strain evidence="3 4">CECT 7946</strain>
    </source>
</reference>
<dbReference type="Pfam" id="PF13439">
    <property type="entry name" value="Glyco_transf_4"/>
    <property type="match status" value="1"/>
</dbReference>
<organism evidence="3 4">
    <name type="scientific">Winogradskyella eximia</name>
    <dbReference type="NCBI Taxonomy" id="262006"/>
    <lineage>
        <taxon>Bacteria</taxon>
        <taxon>Pseudomonadati</taxon>
        <taxon>Bacteroidota</taxon>
        <taxon>Flavobacteriia</taxon>
        <taxon>Flavobacteriales</taxon>
        <taxon>Flavobacteriaceae</taxon>
        <taxon>Winogradskyella</taxon>
    </lineage>
</organism>
<dbReference type="AlphaFoldDB" id="A0A3D9H765"/>
<evidence type="ECO:0000259" key="1">
    <source>
        <dbReference type="Pfam" id="PF00534"/>
    </source>
</evidence>
<proteinExistence type="predicted"/>